<organism evidence="1 2">
    <name type="scientific">Acinetobacter gandensis</name>
    <dbReference type="NCBI Taxonomy" id="1443941"/>
    <lineage>
        <taxon>Bacteria</taxon>
        <taxon>Pseudomonadati</taxon>
        <taxon>Pseudomonadota</taxon>
        <taxon>Gammaproteobacteria</taxon>
        <taxon>Moraxellales</taxon>
        <taxon>Moraxellaceae</taxon>
        <taxon>Acinetobacter</taxon>
    </lineage>
</organism>
<dbReference type="RefSeq" id="WP_067763778.1">
    <property type="nucleotide sequence ID" value="NZ_CP183909.1"/>
</dbReference>
<name>A0A1A7RDH6_9GAMM</name>
<comment type="caution">
    <text evidence="1">The sequence shown here is derived from an EMBL/GenBank/DDBJ whole genome shotgun (WGS) entry which is preliminary data.</text>
</comment>
<dbReference type="Pfam" id="PF20227">
    <property type="entry name" value="DUF6586"/>
    <property type="match status" value="1"/>
</dbReference>
<sequence length="167" mass="19284">MSRVARFHADRTNQKLYFARLSCQQAEQTDHVQQAQAHREAAVFHLHGAVLAFLQELVRYYRLNDLAPTLKSIENLMADKGQVSPEVTVMQQLAKQGFIAELKRAYRFCQYAPEPTAPEPEDETSSNLIIKVTQTPQAWLPDTAILREWHRDLTQLIDGFRNEMVEF</sequence>
<dbReference type="AlphaFoldDB" id="A0A1A7RDH6"/>
<reference evidence="2" key="1">
    <citation type="submission" date="2016-06" db="EMBL/GenBank/DDBJ databases">
        <authorList>
            <person name="Radolfova-Krizova L."/>
            <person name="Nemec A."/>
        </authorList>
    </citation>
    <scope>NUCLEOTIDE SEQUENCE [LARGE SCALE GENOMIC DNA]</scope>
    <source>
        <strain evidence="2">ANC 4275</strain>
    </source>
</reference>
<protein>
    <recommendedName>
        <fullName evidence="3">PasA protein</fullName>
    </recommendedName>
</protein>
<dbReference type="EMBL" id="LZDS01000023">
    <property type="protein sequence ID" value="OBX28747.1"/>
    <property type="molecule type" value="Genomic_DNA"/>
</dbReference>
<accession>A0A1A7RDH6</accession>
<evidence type="ECO:0000313" key="2">
    <source>
        <dbReference type="Proteomes" id="UP000185753"/>
    </source>
</evidence>
<dbReference type="Proteomes" id="UP000185753">
    <property type="component" value="Unassembled WGS sequence"/>
</dbReference>
<dbReference type="OrthoDB" id="6121078at2"/>
<dbReference type="STRING" id="1443941.A9J31_03760"/>
<proteinExistence type="predicted"/>
<dbReference type="InterPro" id="IPR046493">
    <property type="entry name" value="DUF6586"/>
</dbReference>
<keyword evidence="2" id="KW-1185">Reference proteome</keyword>
<evidence type="ECO:0008006" key="3">
    <source>
        <dbReference type="Google" id="ProtNLM"/>
    </source>
</evidence>
<evidence type="ECO:0000313" key="1">
    <source>
        <dbReference type="EMBL" id="OBX28747.1"/>
    </source>
</evidence>
<gene>
    <name evidence="1" type="ORF">A9J31_03760</name>
</gene>